<dbReference type="Proteomes" id="UP000799757">
    <property type="component" value="Unassembled WGS sequence"/>
</dbReference>
<dbReference type="CDD" id="cd00067">
    <property type="entry name" value="GAL4"/>
    <property type="match status" value="1"/>
</dbReference>
<keyword evidence="2" id="KW-0472">Membrane</keyword>
<dbReference type="Gene3D" id="4.10.240.10">
    <property type="entry name" value="Zn(2)-C6 fungal-type DNA-binding domain"/>
    <property type="match status" value="1"/>
</dbReference>
<evidence type="ECO:0000313" key="5">
    <source>
        <dbReference type="Proteomes" id="UP000799757"/>
    </source>
</evidence>
<dbReference type="Pfam" id="PF00172">
    <property type="entry name" value="Zn_clus"/>
    <property type="match status" value="1"/>
</dbReference>
<reference evidence="4" key="1">
    <citation type="journal article" date="2020" name="Stud. Mycol.">
        <title>101 Dothideomycetes genomes: a test case for predicting lifestyles and emergence of pathogens.</title>
        <authorList>
            <person name="Haridas S."/>
            <person name="Albert R."/>
            <person name="Binder M."/>
            <person name="Bloem J."/>
            <person name="Labutti K."/>
            <person name="Salamov A."/>
            <person name="Andreopoulos B."/>
            <person name="Baker S."/>
            <person name="Barry K."/>
            <person name="Bills G."/>
            <person name="Bluhm B."/>
            <person name="Cannon C."/>
            <person name="Castanera R."/>
            <person name="Culley D."/>
            <person name="Daum C."/>
            <person name="Ezra D."/>
            <person name="Gonzalez J."/>
            <person name="Henrissat B."/>
            <person name="Kuo A."/>
            <person name="Liang C."/>
            <person name="Lipzen A."/>
            <person name="Lutzoni F."/>
            <person name="Magnuson J."/>
            <person name="Mondo S."/>
            <person name="Nolan M."/>
            <person name="Ohm R."/>
            <person name="Pangilinan J."/>
            <person name="Park H.-J."/>
            <person name="Ramirez L."/>
            <person name="Alfaro M."/>
            <person name="Sun H."/>
            <person name="Tritt A."/>
            <person name="Yoshinaga Y."/>
            <person name="Zwiers L.-H."/>
            <person name="Turgeon B."/>
            <person name="Goodwin S."/>
            <person name="Spatafora J."/>
            <person name="Crous P."/>
            <person name="Grigoriev I."/>
        </authorList>
    </citation>
    <scope>NUCLEOTIDE SEQUENCE</scope>
    <source>
        <strain evidence="4">CBS 109.77</strain>
    </source>
</reference>
<keyword evidence="1" id="KW-0539">Nucleus</keyword>
<evidence type="ECO:0000256" key="1">
    <source>
        <dbReference type="ARBA" id="ARBA00023242"/>
    </source>
</evidence>
<keyword evidence="5" id="KW-1185">Reference proteome</keyword>
<accession>A0A6A6XUF2</accession>
<organism evidence="4 5">
    <name type="scientific">Melanomma pulvis-pyrius CBS 109.77</name>
    <dbReference type="NCBI Taxonomy" id="1314802"/>
    <lineage>
        <taxon>Eukaryota</taxon>
        <taxon>Fungi</taxon>
        <taxon>Dikarya</taxon>
        <taxon>Ascomycota</taxon>
        <taxon>Pezizomycotina</taxon>
        <taxon>Dothideomycetes</taxon>
        <taxon>Pleosporomycetidae</taxon>
        <taxon>Pleosporales</taxon>
        <taxon>Melanommataceae</taxon>
        <taxon>Melanomma</taxon>
    </lineage>
</organism>
<gene>
    <name evidence="4" type="ORF">K505DRAFT_265305</name>
</gene>
<keyword evidence="2" id="KW-1133">Transmembrane helix</keyword>
<proteinExistence type="predicted"/>
<feature type="transmembrane region" description="Helical" evidence="2">
    <location>
        <begin position="189"/>
        <end position="208"/>
    </location>
</feature>
<dbReference type="GO" id="GO:0008270">
    <property type="term" value="F:zinc ion binding"/>
    <property type="evidence" value="ECO:0007669"/>
    <property type="project" value="InterPro"/>
</dbReference>
<dbReference type="EMBL" id="MU001760">
    <property type="protein sequence ID" value="KAF2799665.1"/>
    <property type="molecule type" value="Genomic_DNA"/>
</dbReference>
<dbReference type="InterPro" id="IPR053157">
    <property type="entry name" value="Sterol_Uptake_Regulator"/>
</dbReference>
<evidence type="ECO:0000313" key="4">
    <source>
        <dbReference type="EMBL" id="KAF2799665.1"/>
    </source>
</evidence>
<sequence>MATRRSHRKSRSGCKECKRRRIKCNEDKPQCTNCIRHGIACVYLKTGAPQPEPSPSESSPLPSHSTSCTFVGTPPQVLPRSLQNTSDLHQPHPLFELGDLALLHHWCLVTSLTFGSTADVSLWQMGFPKVAFRHPFLMHGILSLAALHVAYLNPSSRRSSMLDAAQHHSKSLQGFRQGIDQMSEKNSEALFITSAFTFLYAFVTFGTLHSEFEEGANSATRTLRVLGADWIPLVRGVSTVLKPTYESLKRGPFSCLFEMGNWDNLNPDDVSGPEDKEILRLQEIWKGGEDAAVYDKTLYLLRKYCAWVKQFQPNRDDSPMKLKYNQDCSGPFIWASLSPEQYFKLLHQRQPSALIIFAYFGAVLNSLDRYWWMEGCGKSIVGAVDECLGPYWTPFLEWPKKTVGLD</sequence>
<dbReference type="InterPro" id="IPR036864">
    <property type="entry name" value="Zn2-C6_fun-type_DNA-bd_sf"/>
</dbReference>
<dbReference type="PROSITE" id="PS00463">
    <property type="entry name" value="ZN2_CY6_FUNGAL_1"/>
    <property type="match status" value="1"/>
</dbReference>
<dbReference type="Pfam" id="PF11951">
    <property type="entry name" value="Fungal_trans_2"/>
    <property type="match status" value="1"/>
</dbReference>
<protein>
    <recommendedName>
        <fullName evidence="3">Zn(2)-C6 fungal-type domain-containing protein</fullName>
    </recommendedName>
</protein>
<feature type="domain" description="Zn(2)-C6 fungal-type" evidence="3">
    <location>
        <begin position="13"/>
        <end position="43"/>
    </location>
</feature>
<dbReference type="PANTHER" id="PTHR47784">
    <property type="entry name" value="STEROL UPTAKE CONTROL PROTEIN 2"/>
    <property type="match status" value="1"/>
</dbReference>
<dbReference type="PANTHER" id="PTHR47784:SF5">
    <property type="entry name" value="STEROL UPTAKE CONTROL PROTEIN 2"/>
    <property type="match status" value="1"/>
</dbReference>
<dbReference type="InterPro" id="IPR021858">
    <property type="entry name" value="Fun_TF"/>
</dbReference>
<dbReference type="GO" id="GO:0001228">
    <property type="term" value="F:DNA-binding transcription activator activity, RNA polymerase II-specific"/>
    <property type="evidence" value="ECO:0007669"/>
    <property type="project" value="TreeGrafter"/>
</dbReference>
<evidence type="ECO:0000256" key="2">
    <source>
        <dbReference type="SAM" id="Phobius"/>
    </source>
</evidence>
<dbReference type="SMART" id="SM00066">
    <property type="entry name" value="GAL4"/>
    <property type="match status" value="1"/>
</dbReference>
<name>A0A6A6XUF2_9PLEO</name>
<evidence type="ECO:0000259" key="3">
    <source>
        <dbReference type="PROSITE" id="PS50048"/>
    </source>
</evidence>
<keyword evidence="2" id="KW-0812">Transmembrane</keyword>
<dbReference type="SUPFAM" id="SSF57701">
    <property type="entry name" value="Zn2/Cys6 DNA-binding domain"/>
    <property type="match status" value="1"/>
</dbReference>
<dbReference type="AlphaFoldDB" id="A0A6A6XUF2"/>
<dbReference type="PROSITE" id="PS50048">
    <property type="entry name" value="ZN2_CY6_FUNGAL_2"/>
    <property type="match status" value="1"/>
</dbReference>
<dbReference type="OrthoDB" id="5386330at2759"/>
<dbReference type="PRINTS" id="PR00755">
    <property type="entry name" value="AFLATOXINBRP"/>
</dbReference>
<dbReference type="InterPro" id="IPR001138">
    <property type="entry name" value="Zn2Cys6_DnaBD"/>
</dbReference>
<feature type="transmembrane region" description="Helical" evidence="2">
    <location>
        <begin position="135"/>
        <end position="152"/>
    </location>
</feature>